<feature type="region of interest" description="Disordered" evidence="1">
    <location>
        <begin position="137"/>
        <end position="158"/>
    </location>
</feature>
<accession>A0A853IZP1</accession>
<dbReference type="Proteomes" id="UP000589716">
    <property type="component" value="Unassembled WGS sequence"/>
</dbReference>
<feature type="compositionally biased region" description="Basic and acidic residues" evidence="1">
    <location>
        <begin position="149"/>
        <end position="158"/>
    </location>
</feature>
<organism evidence="2 3">
    <name type="scientific">Ottowia beijingensis</name>
    <dbReference type="NCBI Taxonomy" id="1207057"/>
    <lineage>
        <taxon>Bacteria</taxon>
        <taxon>Pseudomonadati</taxon>
        <taxon>Pseudomonadota</taxon>
        <taxon>Betaproteobacteria</taxon>
        <taxon>Burkholderiales</taxon>
        <taxon>Comamonadaceae</taxon>
        <taxon>Ottowia</taxon>
    </lineage>
</organism>
<evidence type="ECO:0000313" key="3">
    <source>
        <dbReference type="Proteomes" id="UP000589716"/>
    </source>
</evidence>
<evidence type="ECO:0000256" key="1">
    <source>
        <dbReference type="SAM" id="MobiDB-lite"/>
    </source>
</evidence>
<dbReference type="AlphaFoldDB" id="A0A853IZP1"/>
<dbReference type="RefSeq" id="WP_180551598.1">
    <property type="nucleotide sequence ID" value="NZ_JACCKX010000001.1"/>
</dbReference>
<gene>
    <name evidence="2" type="ORF">H0I39_19610</name>
</gene>
<protein>
    <submittedName>
        <fullName evidence="2">Uncharacterized protein</fullName>
    </submittedName>
</protein>
<dbReference type="EMBL" id="JACCKX010000001">
    <property type="protein sequence ID" value="NZA03364.1"/>
    <property type="molecule type" value="Genomic_DNA"/>
</dbReference>
<keyword evidence="3" id="KW-1185">Reference proteome</keyword>
<sequence>MPSRRELNIWRDIKKRCYIPTSKYYRHYGAKGVTMCPQWRASFAQFLRDMGPAPSPDHWLVRKDTAGDYCPTNCEWAPPSRQMARRNCARLVQVDGQTMLLSEAARLPGMPSRATIKRRLAKGCRCAIHPPRPERWRGAAARWHRQHGTGRELRRPDR</sequence>
<evidence type="ECO:0000313" key="2">
    <source>
        <dbReference type="EMBL" id="NZA03364.1"/>
    </source>
</evidence>
<comment type="caution">
    <text evidence="2">The sequence shown here is derived from an EMBL/GenBank/DDBJ whole genome shotgun (WGS) entry which is preliminary data.</text>
</comment>
<name>A0A853IZP1_9BURK</name>
<proteinExistence type="predicted"/>
<reference evidence="2 3" key="1">
    <citation type="submission" date="2020-07" db="EMBL/GenBank/DDBJ databases">
        <authorList>
            <person name="Maaloum M."/>
        </authorList>
    </citation>
    <scope>NUCLEOTIDE SEQUENCE [LARGE SCALE GENOMIC DNA]</scope>
    <source>
        <strain evidence="2 3">GCS-AN-3</strain>
    </source>
</reference>